<evidence type="ECO:0000256" key="2">
    <source>
        <dbReference type="SAM" id="MobiDB-lite"/>
    </source>
</evidence>
<dbReference type="eggNOG" id="ENOG502S81Y">
    <property type="taxonomic scope" value="Eukaryota"/>
</dbReference>
<keyword evidence="4" id="KW-1185">Reference proteome</keyword>
<dbReference type="PANTHER" id="PTHR11505">
    <property type="entry name" value="L1 TRANSPOSABLE ELEMENT-RELATED"/>
    <property type="match status" value="1"/>
</dbReference>
<dbReference type="SUPFAM" id="SSF57997">
    <property type="entry name" value="Tropomyosin"/>
    <property type="match status" value="1"/>
</dbReference>
<evidence type="ECO:0000256" key="1">
    <source>
        <dbReference type="SAM" id="Coils"/>
    </source>
</evidence>
<reference evidence="3" key="2">
    <citation type="submission" date="2025-08" db="UniProtKB">
        <authorList>
            <consortium name="Ensembl"/>
        </authorList>
    </citation>
    <scope>IDENTIFICATION</scope>
</reference>
<evidence type="ECO:0000313" key="3">
    <source>
        <dbReference type="Ensembl" id="ENSPFOP00000020980.2"/>
    </source>
</evidence>
<protein>
    <recommendedName>
        <fullName evidence="5">L1 transposable element RRM domain-containing protein</fullName>
    </recommendedName>
</protein>
<evidence type="ECO:0008006" key="5">
    <source>
        <dbReference type="Google" id="ProtNLM"/>
    </source>
</evidence>
<reference evidence="4" key="1">
    <citation type="submission" date="2013-10" db="EMBL/GenBank/DDBJ databases">
        <authorList>
            <person name="Schartl M."/>
            <person name="Warren W."/>
        </authorList>
    </citation>
    <scope>NUCLEOTIDE SEQUENCE [LARGE SCALE GENOMIC DNA]</scope>
    <source>
        <strain evidence="4">female</strain>
    </source>
</reference>
<reference evidence="3" key="3">
    <citation type="submission" date="2025-09" db="UniProtKB">
        <authorList>
            <consortium name="Ensembl"/>
        </authorList>
    </citation>
    <scope>IDENTIFICATION</scope>
</reference>
<sequence>GSSTRKKTVPKDSSQGEVSANVSELADQTTMELILSEVKSLASRMKDMDASIGTRLDTIDVALGDLKTSVGSVESSLSLLSSRTADLEKRMEEAEGRISGTEDSLGAYGTSIATMEKIVEQLQLKIDDLENRGRRKNLKIINLPEKVEGNTPLVDFLQEMLPTLVGLPAEHPALEIERAHRALAPAPAPNKPPRSILVRFLRYSHREAVLNAAKKKRDIFHGGSLLRFYPDLSAEVLRRRREFGAVVKELIRRDKYRGFAYPARLRCLHEGRIRFFDTSEAAAA</sequence>
<feature type="compositionally biased region" description="Polar residues" evidence="2">
    <location>
        <begin position="11"/>
        <end position="23"/>
    </location>
</feature>
<keyword evidence="1" id="KW-0175">Coiled coil</keyword>
<dbReference type="Proteomes" id="UP000028760">
    <property type="component" value="Unassembled WGS sequence"/>
</dbReference>
<dbReference type="Gene3D" id="1.20.5.340">
    <property type="match status" value="1"/>
</dbReference>
<dbReference type="GeneTree" id="ENSGT00940000160789"/>
<evidence type="ECO:0000313" key="4">
    <source>
        <dbReference type="Proteomes" id="UP000028760"/>
    </source>
</evidence>
<dbReference type="Ensembl" id="ENSPFOT00000021008.2">
    <property type="protein sequence ID" value="ENSPFOP00000020980.2"/>
    <property type="gene ID" value="ENSPFOG00000020858.2"/>
</dbReference>
<feature type="region of interest" description="Disordered" evidence="2">
    <location>
        <begin position="1"/>
        <end position="23"/>
    </location>
</feature>
<dbReference type="InterPro" id="IPR004244">
    <property type="entry name" value="Transposase_22"/>
</dbReference>
<dbReference type="EMBL" id="AYCK01024332">
    <property type="status" value="NOT_ANNOTATED_CDS"/>
    <property type="molecule type" value="Genomic_DNA"/>
</dbReference>
<dbReference type="OMA" id="YCENTIR"/>
<proteinExistence type="predicted"/>
<feature type="coiled-coil region" evidence="1">
    <location>
        <begin position="77"/>
        <end position="139"/>
    </location>
</feature>
<name>A0A087YSH7_POEFO</name>
<organism evidence="3 4">
    <name type="scientific">Poecilia formosa</name>
    <name type="common">Amazon molly</name>
    <name type="synonym">Limia formosa</name>
    <dbReference type="NCBI Taxonomy" id="48698"/>
    <lineage>
        <taxon>Eukaryota</taxon>
        <taxon>Metazoa</taxon>
        <taxon>Chordata</taxon>
        <taxon>Craniata</taxon>
        <taxon>Vertebrata</taxon>
        <taxon>Euteleostomi</taxon>
        <taxon>Actinopterygii</taxon>
        <taxon>Neopterygii</taxon>
        <taxon>Teleostei</taxon>
        <taxon>Neoteleostei</taxon>
        <taxon>Acanthomorphata</taxon>
        <taxon>Ovalentaria</taxon>
        <taxon>Atherinomorphae</taxon>
        <taxon>Cyprinodontiformes</taxon>
        <taxon>Poeciliidae</taxon>
        <taxon>Poeciliinae</taxon>
        <taxon>Poecilia</taxon>
    </lineage>
</organism>
<dbReference type="AlphaFoldDB" id="A0A087YSH7"/>
<accession>A0A087YSH7</accession>
<dbReference type="Gene3D" id="3.30.70.1820">
    <property type="entry name" value="L1 transposable element, RRM domain"/>
    <property type="match status" value="1"/>
</dbReference>